<dbReference type="PANTHER" id="PTHR43155:SF8">
    <property type="entry name" value="METAL DEPENDENT PHOSPHOHYDROLASE"/>
    <property type="match status" value="1"/>
</dbReference>
<dbReference type="InterPro" id="IPR003607">
    <property type="entry name" value="HD/PDEase_dom"/>
</dbReference>
<comment type="caution">
    <text evidence="2">The sequence shown here is derived from an EMBL/GenBank/DDBJ whole genome shotgun (WGS) entry which is preliminary data.</text>
</comment>
<dbReference type="EMBL" id="VTPS01000018">
    <property type="protein sequence ID" value="TZE81071.1"/>
    <property type="molecule type" value="Genomic_DNA"/>
</dbReference>
<dbReference type="PROSITE" id="PS51832">
    <property type="entry name" value="HD_GYP"/>
    <property type="match status" value="1"/>
</dbReference>
<sequence>MFTYFDNDIEINLDLIESLSNFKAEFNINCLSIHLVDNKKIYNVEEIGTEIIDSAFSSQIIQNNNIISLACDSLKPVYHLVEGDDTIVPINKNFIEEVCIPIKVEKHKDIIVCVYFGFTNKTKDIPELLSLFFSKFNLFEIYSYAFSKYNQLIGIERISKLLMVLEDNIKFNQPSLRMHAFNVAFWTIEIAKKLNFPKDELEKLYYAALFHDIGKIRIKSSIINKEGPLTEEEYEEVKHHVEYGYIITKELFDDIYSDIPLWVKYHHEMYDGSGYPNGLKGNDIPLPSRIIKVADVIDVLHSPRSYKQPVSVDKIIAELKRCSKKDFDPEVVNAALEVINERIILPMDILKSDGEKILPANLSLQTYKDIFNLEGYFYLNEEKSYFKSTNAIKDIKDLWNLLSASLIIEKFNSIYEYEVDVVPLDENNYLISNIRLLEKKSYVSILWELEAILITQDGKNINVKVKRLSADDLLFVCDNTYTFNMATLYKMRLQFEDGEVLILNGRITYSYPASADCVYYKYTFTNIIETTRDKLFRQIFRKQIELRRQLRGF</sequence>
<organism evidence="2 3">
    <name type="scientific">Calorimonas adulescens</name>
    <dbReference type="NCBI Taxonomy" id="2606906"/>
    <lineage>
        <taxon>Bacteria</taxon>
        <taxon>Bacillati</taxon>
        <taxon>Bacillota</taxon>
        <taxon>Clostridia</taxon>
        <taxon>Thermoanaerobacterales</taxon>
        <taxon>Thermoanaerobacteraceae</taxon>
        <taxon>Calorimonas</taxon>
    </lineage>
</organism>
<dbReference type="SMART" id="SM00471">
    <property type="entry name" value="HDc"/>
    <property type="match status" value="1"/>
</dbReference>
<gene>
    <name evidence="2" type="ORF">FWJ32_10645</name>
</gene>
<reference evidence="2 3" key="1">
    <citation type="submission" date="2019-08" db="EMBL/GenBank/DDBJ databases">
        <title>Calorimonas adulescens gen. nov., sp. nov., an anaerobic thermophilic bacterium from Sakhalin hot spring.</title>
        <authorList>
            <person name="Khomyakova M.A."/>
            <person name="Merkel A.Y."/>
            <person name="Novikov A."/>
            <person name="Bonch-Osmolovskaya E.A."/>
            <person name="Slobodkin A.I."/>
        </authorList>
    </citation>
    <scope>NUCLEOTIDE SEQUENCE [LARGE SCALE GENOMIC DNA]</scope>
    <source>
        <strain evidence="2 3">A05MB</strain>
    </source>
</reference>
<dbReference type="InterPro" id="IPR037522">
    <property type="entry name" value="HD_GYP_dom"/>
</dbReference>
<evidence type="ECO:0000313" key="3">
    <source>
        <dbReference type="Proteomes" id="UP000322976"/>
    </source>
</evidence>
<accession>A0A5D8Q975</accession>
<proteinExistence type="predicted"/>
<dbReference type="Pfam" id="PF13487">
    <property type="entry name" value="HD_5"/>
    <property type="match status" value="1"/>
</dbReference>
<evidence type="ECO:0000313" key="2">
    <source>
        <dbReference type="EMBL" id="TZE81071.1"/>
    </source>
</evidence>
<dbReference type="RefSeq" id="WP_149545938.1">
    <property type="nucleotide sequence ID" value="NZ_VTPS01000018.1"/>
</dbReference>
<dbReference type="AlphaFoldDB" id="A0A5D8Q975"/>
<name>A0A5D8Q975_9THEO</name>
<evidence type="ECO:0000259" key="1">
    <source>
        <dbReference type="PROSITE" id="PS51832"/>
    </source>
</evidence>
<dbReference type="SUPFAM" id="SSF109604">
    <property type="entry name" value="HD-domain/PDEase-like"/>
    <property type="match status" value="1"/>
</dbReference>
<dbReference type="Gene3D" id="1.10.3210.10">
    <property type="entry name" value="Hypothetical protein af1432"/>
    <property type="match status" value="1"/>
</dbReference>
<protein>
    <submittedName>
        <fullName evidence="2">HD-GYP domain-containing protein</fullName>
    </submittedName>
</protein>
<feature type="domain" description="HD-GYP" evidence="1">
    <location>
        <begin position="154"/>
        <end position="351"/>
    </location>
</feature>
<dbReference type="CDD" id="cd00077">
    <property type="entry name" value="HDc"/>
    <property type="match status" value="1"/>
</dbReference>
<keyword evidence="3" id="KW-1185">Reference proteome</keyword>
<dbReference type="PANTHER" id="PTHR43155">
    <property type="entry name" value="CYCLIC DI-GMP PHOSPHODIESTERASE PA4108-RELATED"/>
    <property type="match status" value="1"/>
</dbReference>
<dbReference type="Proteomes" id="UP000322976">
    <property type="component" value="Unassembled WGS sequence"/>
</dbReference>